<proteinExistence type="inferred from homology"/>
<evidence type="ECO:0000256" key="8">
    <source>
        <dbReference type="ARBA" id="ARBA00029691"/>
    </source>
</evidence>
<dbReference type="KEGG" id="dpa:109546590"/>
<gene>
    <name evidence="14" type="primary">109546590</name>
    <name evidence="13" type="ORF">D910_02347</name>
</gene>
<dbReference type="InterPro" id="IPR036388">
    <property type="entry name" value="WH-like_DNA-bd_sf"/>
</dbReference>
<comment type="similarity">
    <text evidence="1 10">Belongs to the peroxin-14 family.</text>
</comment>
<evidence type="ECO:0000256" key="4">
    <source>
        <dbReference type="ARBA" id="ARBA00023010"/>
    </source>
</evidence>
<reference evidence="15 16" key="1">
    <citation type="journal article" date="2013" name="Genome Biol.">
        <title>Draft genome of the mountain pine beetle, Dendroctonus ponderosae Hopkins, a major forest pest.</title>
        <authorList>
            <person name="Keeling C.I."/>
            <person name="Yuen M.M."/>
            <person name="Liao N.Y."/>
            <person name="Docking T.R."/>
            <person name="Chan S.K."/>
            <person name="Taylor G.A."/>
            <person name="Palmquist D.L."/>
            <person name="Jackman S.D."/>
            <person name="Nguyen A."/>
            <person name="Li M."/>
            <person name="Henderson H."/>
            <person name="Janes J.K."/>
            <person name="Zhao Y."/>
            <person name="Pandoh P."/>
            <person name="Moore R."/>
            <person name="Sperling F.A."/>
            <person name="Huber D.P."/>
            <person name="Birol I."/>
            <person name="Jones S.J."/>
            <person name="Bohlmann J."/>
        </authorList>
    </citation>
    <scope>NUCLEOTIDE SEQUENCE</scope>
</reference>
<evidence type="ECO:0000256" key="11">
    <source>
        <dbReference type="SAM" id="MobiDB-lite"/>
    </source>
</evidence>
<evidence type="ECO:0000256" key="5">
    <source>
        <dbReference type="ARBA" id="ARBA00023136"/>
    </source>
</evidence>
<dbReference type="AlphaFoldDB" id="U4TTR8"/>
<dbReference type="EnsemblMetazoa" id="XM_019917590.1">
    <property type="protein sequence ID" value="XP_019773149.1"/>
    <property type="gene ID" value="LOC109546590"/>
</dbReference>
<evidence type="ECO:0000256" key="2">
    <source>
        <dbReference type="ARBA" id="ARBA00022448"/>
    </source>
</evidence>
<evidence type="ECO:0000256" key="10">
    <source>
        <dbReference type="RuleBase" id="RU367032"/>
    </source>
</evidence>
<comment type="subcellular location">
    <subcellularLocation>
        <location evidence="9 10">Peroxisome membrane</location>
    </subcellularLocation>
</comment>
<dbReference type="PANTHER" id="PTHR23058:SF0">
    <property type="entry name" value="PEROXISOMAL MEMBRANE PROTEIN PEX14"/>
    <property type="match status" value="1"/>
</dbReference>
<dbReference type="GO" id="GO:0005778">
    <property type="term" value="C:peroxisomal membrane"/>
    <property type="evidence" value="ECO:0007669"/>
    <property type="project" value="UniProtKB-SubCell"/>
</dbReference>
<dbReference type="Proteomes" id="UP000019118">
    <property type="component" value="Unassembled WGS sequence"/>
</dbReference>
<accession>U4TTR8</accession>
<dbReference type="Pfam" id="PF04695">
    <property type="entry name" value="Pex14_N"/>
    <property type="match status" value="1"/>
</dbReference>
<evidence type="ECO:0000256" key="7">
    <source>
        <dbReference type="ARBA" id="ARBA00029502"/>
    </source>
</evidence>
<dbReference type="InterPro" id="IPR006785">
    <property type="entry name" value="Pex14_N"/>
</dbReference>
<dbReference type="PANTHER" id="PTHR23058">
    <property type="entry name" value="PEROXISOMAL MEMBRANE PROTEIN PEX14"/>
    <property type="match status" value="1"/>
</dbReference>
<comment type="function">
    <text evidence="10">Component of the PEX13-PEX14 docking complex, a translocon channel that specifically mediates the import of peroxisomal cargo proteins bound to PEX5 receptor. The PEX13-PEX14 docking complex forms a large import pore which can be opened to a diameter of about 9 nm. Mechanistically, PEX5 receptor along with cargo proteins associates with the PEX14 subunit of the PEX13-PEX14 docking complex in the cytosol, leading to the insertion of the receptor into the organelle membrane with the concomitant translocation of the cargo into the peroxisome matrix.</text>
</comment>
<evidence type="ECO:0000313" key="14">
    <source>
        <dbReference type="EnsemblMetazoa" id="XP_019773149.1"/>
    </source>
</evidence>
<organism evidence="13 16">
    <name type="scientific">Dendroctonus ponderosae</name>
    <name type="common">Mountain pine beetle</name>
    <dbReference type="NCBI Taxonomy" id="77166"/>
    <lineage>
        <taxon>Eukaryota</taxon>
        <taxon>Metazoa</taxon>
        <taxon>Ecdysozoa</taxon>
        <taxon>Arthropoda</taxon>
        <taxon>Hexapoda</taxon>
        <taxon>Insecta</taxon>
        <taxon>Pterygota</taxon>
        <taxon>Neoptera</taxon>
        <taxon>Endopterygota</taxon>
        <taxon>Coleoptera</taxon>
        <taxon>Polyphaga</taxon>
        <taxon>Cucujiformia</taxon>
        <taxon>Curculionidae</taxon>
        <taxon>Scolytinae</taxon>
        <taxon>Dendroctonus</taxon>
    </lineage>
</organism>
<dbReference type="GO" id="GO:0005102">
    <property type="term" value="F:signaling receptor binding"/>
    <property type="evidence" value="ECO:0007669"/>
    <property type="project" value="TreeGrafter"/>
</dbReference>
<evidence type="ECO:0000256" key="1">
    <source>
        <dbReference type="ARBA" id="ARBA00005443"/>
    </source>
</evidence>
<protein>
    <recommendedName>
        <fullName evidence="7 10">Peroxisomal membrane protein PEX14</fullName>
    </recommendedName>
    <alternativeName>
        <fullName evidence="8 10">Peroxin-14</fullName>
    </alternativeName>
</protein>
<sequence length="285" mass="32065">MEDESTPVVSVREDLVAKAVKFLENPKVIQSPLVQKQRFLQNRGLTEEEIRVACERSGAYDHHERVLTPSPPGPHPPNMISSYRNYGPLQTSWFSRLRDIVHSIAIFSVVVYAIKKFYDMYVSPFLFGKKRKSIEDKLDDLEQNVGGSMRDLQSSIVDVKTEVDRIYFTSEKELLSELKDLKSEVGTLKGLLLTRKQFPSVSAPVVPPSIPAWQMSSVHPENEAECDNEDSKEEMLEVGSGSGCSEPEHGMKTSESSLEIIYSAKDCDAESYQSKKSNREGNITD</sequence>
<dbReference type="InterPro" id="IPR025655">
    <property type="entry name" value="PEX14"/>
</dbReference>
<keyword evidence="5 10" id="KW-0472">Membrane</keyword>
<evidence type="ECO:0000313" key="16">
    <source>
        <dbReference type="Proteomes" id="UP000030742"/>
    </source>
</evidence>
<evidence type="ECO:0000256" key="6">
    <source>
        <dbReference type="ARBA" id="ARBA00023140"/>
    </source>
</evidence>
<feature type="compositionally biased region" description="Acidic residues" evidence="11">
    <location>
        <begin position="223"/>
        <end position="232"/>
    </location>
</feature>
<feature type="domain" description="Peroxisome membrane anchor protein Pex14p N-terminal" evidence="12">
    <location>
        <begin position="12"/>
        <end position="53"/>
    </location>
</feature>
<evidence type="ECO:0000259" key="12">
    <source>
        <dbReference type="Pfam" id="PF04695"/>
    </source>
</evidence>
<keyword evidence="2 10" id="KW-0813">Transport</keyword>
<dbReference type="STRING" id="77166.U4TTR8"/>
<keyword evidence="4" id="KW-0811">Translocation</keyword>
<evidence type="ECO:0000256" key="9">
    <source>
        <dbReference type="ARBA" id="ARBA00046271"/>
    </source>
</evidence>
<keyword evidence="15" id="KW-1185">Reference proteome</keyword>
<dbReference type="GO" id="GO:1990429">
    <property type="term" value="C:peroxisomal importomer complex"/>
    <property type="evidence" value="ECO:0007669"/>
    <property type="project" value="TreeGrafter"/>
</dbReference>
<evidence type="ECO:0000313" key="13">
    <source>
        <dbReference type="EMBL" id="ERL84924.1"/>
    </source>
</evidence>
<keyword evidence="6 10" id="KW-0576">Peroxisome</keyword>
<name>U4TTR8_DENPD</name>
<dbReference type="OrthoDB" id="441517at2759"/>
<keyword evidence="3 10" id="KW-0653">Protein transport</keyword>
<reference evidence="14" key="2">
    <citation type="submission" date="2024-08" db="UniProtKB">
        <authorList>
            <consortium name="EnsemblMetazoa"/>
        </authorList>
    </citation>
    <scope>IDENTIFICATION</scope>
</reference>
<evidence type="ECO:0000256" key="3">
    <source>
        <dbReference type="ARBA" id="ARBA00022927"/>
    </source>
</evidence>
<dbReference type="GO" id="GO:0016560">
    <property type="term" value="P:protein import into peroxisome matrix, docking"/>
    <property type="evidence" value="ECO:0007669"/>
    <property type="project" value="UniProtKB-UniRule"/>
</dbReference>
<dbReference type="EMBL" id="KB631643">
    <property type="protein sequence ID" value="ERL84924.1"/>
    <property type="molecule type" value="Genomic_DNA"/>
</dbReference>
<dbReference type="Gene3D" id="1.10.10.10">
    <property type="entry name" value="Winged helix-like DNA-binding domain superfamily/Winged helix DNA-binding domain"/>
    <property type="match status" value="1"/>
</dbReference>
<evidence type="ECO:0000313" key="15">
    <source>
        <dbReference type="Proteomes" id="UP000019118"/>
    </source>
</evidence>
<dbReference type="Proteomes" id="UP000030742">
    <property type="component" value="Unassembled WGS sequence"/>
</dbReference>
<feature type="region of interest" description="Disordered" evidence="11">
    <location>
        <begin position="215"/>
        <end position="257"/>
    </location>
</feature>